<dbReference type="Pfam" id="PF13563">
    <property type="entry name" value="2_5_RNA_ligase2"/>
    <property type="match status" value="1"/>
</dbReference>
<gene>
    <name evidence="3" type="primary">thpR</name>
    <name evidence="3" type="ORF">J3A84_13260</name>
</gene>
<dbReference type="GO" id="GO:0004113">
    <property type="term" value="F:2',3'-cyclic-nucleotide 3'-phosphodiesterase activity"/>
    <property type="evidence" value="ECO:0007669"/>
    <property type="project" value="InterPro"/>
</dbReference>
<sequence length="199" mass="23500">MSESKRLFIGIELNQIHKENLSETNKRIMMHLKEGRPTPRDNYHITLRFLGETKENRIPVIEEIMQEVAMKSQIFLTYMADLDEFRKGDKSTIWMGVKDQEKLTEIRERLDEELEKLFYKKDPADYVPHITLVRNGQYLEDVAGIEELKQKMKLPKLPILMDKLVLFESVKADEEQKYLNIYETPLSVKRVDGSPRVTE</sequence>
<evidence type="ECO:0000256" key="1">
    <source>
        <dbReference type="ARBA" id="ARBA00022801"/>
    </source>
</evidence>
<dbReference type="PANTHER" id="PTHR35561:SF1">
    <property type="entry name" value="RNA 2',3'-CYCLIC PHOSPHODIESTERASE"/>
    <property type="match status" value="1"/>
</dbReference>
<evidence type="ECO:0000313" key="3">
    <source>
        <dbReference type="EMBL" id="MBO1266001.1"/>
    </source>
</evidence>
<comment type="catalytic activity">
    <reaction evidence="2">
        <text>a 3'-end 2',3'-cyclophospho-ribonucleotide-RNA + H2O = a 3'-end 2'-phospho-ribonucleotide-RNA + H(+)</text>
        <dbReference type="Rhea" id="RHEA:11828"/>
        <dbReference type="Rhea" id="RHEA-COMP:10464"/>
        <dbReference type="Rhea" id="RHEA-COMP:17353"/>
        <dbReference type="ChEBI" id="CHEBI:15377"/>
        <dbReference type="ChEBI" id="CHEBI:15378"/>
        <dbReference type="ChEBI" id="CHEBI:83064"/>
        <dbReference type="ChEBI" id="CHEBI:173113"/>
        <dbReference type="EC" id="3.1.4.58"/>
    </reaction>
</comment>
<organism evidence="3 4">
    <name type="scientific">Proteiniclasticum aestuarii</name>
    <dbReference type="NCBI Taxonomy" id="2817862"/>
    <lineage>
        <taxon>Bacteria</taxon>
        <taxon>Bacillati</taxon>
        <taxon>Bacillota</taxon>
        <taxon>Clostridia</taxon>
        <taxon>Eubacteriales</taxon>
        <taxon>Clostridiaceae</taxon>
        <taxon>Proteiniclasticum</taxon>
    </lineage>
</organism>
<evidence type="ECO:0000256" key="2">
    <source>
        <dbReference type="HAMAP-Rule" id="MF_01940"/>
    </source>
</evidence>
<name>A0A939HA63_9CLOT</name>
<dbReference type="RefSeq" id="WP_207600526.1">
    <property type="nucleotide sequence ID" value="NZ_JAFNJU010000011.1"/>
</dbReference>
<dbReference type="EC" id="3.1.4.58" evidence="2"/>
<dbReference type="SUPFAM" id="SSF55144">
    <property type="entry name" value="LigT-like"/>
    <property type="match status" value="1"/>
</dbReference>
<dbReference type="InterPro" id="IPR004175">
    <property type="entry name" value="RNA_CPDase"/>
</dbReference>
<dbReference type="EMBL" id="JAFNJU010000011">
    <property type="protein sequence ID" value="MBO1266001.1"/>
    <property type="molecule type" value="Genomic_DNA"/>
</dbReference>
<comment type="caution">
    <text evidence="3">The sequence shown here is derived from an EMBL/GenBank/DDBJ whole genome shotgun (WGS) entry which is preliminary data.</text>
</comment>
<feature type="short sequence motif" description="HXTX 1" evidence="2">
    <location>
        <begin position="44"/>
        <end position="47"/>
    </location>
</feature>
<comment type="function">
    <text evidence="2">Hydrolyzes RNA 2',3'-cyclic phosphodiester to an RNA 2'-phosphomonoester.</text>
</comment>
<reference evidence="3" key="1">
    <citation type="submission" date="2021-03" db="EMBL/GenBank/DDBJ databases">
        <title>Proteiniclasticum marinus sp. nov., isolated from tidal flat sediment.</title>
        <authorList>
            <person name="Namirimu T."/>
            <person name="Yang J.-A."/>
            <person name="Yang S.-H."/>
            <person name="Kim Y.-J."/>
            <person name="Kwon K.K."/>
        </authorList>
    </citation>
    <scope>NUCLEOTIDE SEQUENCE</scope>
    <source>
        <strain evidence="3">SCR006</strain>
    </source>
</reference>
<dbReference type="Proteomes" id="UP000664218">
    <property type="component" value="Unassembled WGS sequence"/>
</dbReference>
<dbReference type="GO" id="GO:0008664">
    <property type="term" value="F:RNA 2',3'-cyclic 3'-phosphodiesterase activity"/>
    <property type="evidence" value="ECO:0007669"/>
    <property type="project" value="UniProtKB-EC"/>
</dbReference>
<dbReference type="InterPro" id="IPR009097">
    <property type="entry name" value="Cyclic_Pdiesterase"/>
</dbReference>
<keyword evidence="4" id="KW-1185">Reference proteome</keyword>
<dbReference type="NCBIfam" id="TIGR02258">
    <property type="entry name" value="2_5_ligase"/>
    <property type="match status" value="1"/>
</dbReference>
<feature type="active site" description="Proton acceptor" evidence="2">
    <location>
        <position position="129"/>
    </location>
</feature>
<feature type="short sequence motif" description="HXTX 2" evidence="2">
    <location>
        <begin position="129"/>
        <end position="132"/>
    </location>
</feature>
<dbReference type="Gene3D" id="3.90.1140.10">
    <property type="entry name" value="Cyclic phosphodiesterase"/>
    <property type="match status" value="1"/>
</dbReference>
<feature type="active site" description="Proton donor" evidence="2">
    <location>
        <position position="44"/>
    </location>
</feature>
<evidence type="ECO:0000313" key="4">
    <source>
        <dbReference type="Proteomes" id="UP000664218"/>
    </source>
</evidence>
<protein>
    <recommendedName>
        <fullName evidence="2">RNA 2',3'-cyclic phosphodiesterase</fullName>
        <shortName evidence="2">RNA 2',3'-CPDase</shortName>
        <ecNumber evidence="2">3.1.4.58</ecNumber>
    </recommendedName>
</protein>
<dbReference type="AlphaFoldDB" id="A0A939HA63"/>
<accession>A0A939HA63</accession>
<proteinExistence type="inferred from homology"/>
<dbReference type="PANTHER" id="PTHR35561">
    <property type="entry name" value="RNA 2',3'-CYCLIC PHOSPHODIESTERASE"/>
    <property type="match status" value="1"/>
</dbReference>
<comment type="similarity">
    <text evidence="2">Belongs to the 2H phosphoesterase superfamily. ThpR family.</text>
</comment>
<dbReference type="HAMAP" id="MF_01940">
    <property type="entry name" value="RNA_CPDase"/>
    <property type="match status" value="1"/>
</dbReference>
<keyword evidence="1 2" id="KW-0378">Hydrolase</keyword>